<gene>
    <name evidence="1" type="ORF">CcaverHIS019_0110060</name>
</gene>
<accession>A0AA48IE91</accession>
<dbReference type="AlphaFoldDB" id="A0AA48IE91"/>
<evidence type="ECO:0000313" key="2">
    <source>
        <dbReference type="Proteomes" id="UP001233271"/>
    </source>
</evidence>
<reference evidence="1" key="1">
    <citation type="journal article" date="2023" name="BMC Genomics">
        <title>Chromosome-level genome assemblies of Cutaneotrichosporon spp. (Trichosporonales, Basidiomycota) reveal imbalanced evolution between nucleotide sequences and chromosome synteny.</title>
        <authorList>
            <person name="Kobayashi Y."/>
            <person name="Kayamori A."/>
            <person name="Aoki K."/>
            <person name="Shiwa Y."/>
            <person name="Matsutani M."/>
            <person name="Fujita N."/>
            <person name="Sugita T."/>
            <person name="Iwasaki W."/>
            <person name="Tanaka N."/>
            <person name="Takashima M."/>
        </authorList>
    </citation>
    <scope>NUCLEOTIDE SEQUENCE</scope>
    <source>
        <strain evidence="1">HIS019</strain>
    </source>
</reference>
<dbReference type="GeneID" id="85492159"/>
<dbReference type="RefSeq" id="XP_060453554.1">
    <property type="nucleotide sequence ID" value="XM_060596575.1"/>
</dbReference>
<proteinExistence type="predicted"/>
<organism evidence="1 2">
    <name type="scientific">Cutaneotrichosporon cavernicola</name>
    <dbReference type="NCBI Taxonomy" id="279322"/>
    <lineage>
        <taxon>Eukaryota</taxon>
        <taxon>Fungi</taxon>
        <taxon>Dikarya</taxon>
        <taxon>Basidiomycota</taxon>
        <taxon>Agaricomycotina</taxon>
        <taxon>Tremellomycetes</taxon>
        <taxon>Trichosporonales</taxon>
        <taxon>Trichosporonaceae</taxon>
        <taxon>Cutaneotrichosporon</taxon>
    </lineage>
</organism>
<dbReference type="Proteomes" id="UP001233271">
    <property type="component" value="Chromosome 1"/>
</dbReference>
<dbReference type="KEGG" id="ccac:CcaHIS019_0110060"/>
<sequence length="103" mass="12432">MGTCTSRQLYLDDLIPGNRRHHEIYFVQPYEYPKGQAKNYKYYQRDIPTMGHAPCSYYNNTRRCDIIRSNVGVNPRNGLPHHYCHNCGKSYDNVWQWDLRFKW</sequence>
<name>A0AA48IE91_9TREE</name>
<protein>
    <submittedName>
        <fullName evidence="1">Uncharacterized protein</fullName>
    </submittedName>
</protein>
<keyword evidence="2" id="KW-1185">Reference proteome</keyword>
<dbReference type="EMBL" id="AP028212">
    <property type="protein sequence ID" value="BEI88288.1"/>
    <property type="molecule type" value="Genomic_DNA"/>
</dbReference>
<evidence type="ECO:0000313" key="1">
    <source>
        <dbReference type="EMBL" id="BEI88288.1"/>
    </source>
</evidence>